<comment type="subcellular location">
    <subcellularLocation>
        <location evidence="1">Cell membrane</location>
        <topology evidence="1">Multi-pass membrane protein</topology>
    </subcellularLocation>
</comment>
<evidence type="ECO:0000256" key="9">
    <source>
        <dbReference type="SAM" id="MobiDB-lite"/>
    </source>
</evidence>
<comment type="caution">
    <text evidence="11">The sequence shown here is derived from an EMBL/GenBank/DDBJ whole genome shotgun (WGS) entry which is preliminary data.</text>
</comment>
<feature type="domain" description="Polysaccharide chain length determinant N-terminal" evidence="10">
    <location>
        <begin position="2"/>
        <end position="89"/>
    </location>
</feature>
<proteinExistence type="inferred from homology"/>
<reference evidence="12" key="1">
    <citation type="journal article" date="2019" name="Int. J. Syst. Evol. Microbiol.">
        <title>The Global Catalogue of Microorganisms (GCM) 10K type strain sequencing project: providing services to taxonomists for standard genome sequencing and annotation.</title>
        <authorList>
            <consortium name="The Broad Institute Genomics Platform"/>
            <consortium name="The Broad Institute Genome Sequencing Center for Infectious Disease"/>
            <person name="Wu L."/>
            <person name="Ma J."/>
        </authorList>
    </citation>
    <scope>NUCLEOTIDE SEQUENCE [LARGE SCALE GENOMIC DNA]</scope>
    <source>
        <strain evidence="12">JCM 15575</strain>
    </source>
</reference>
<protein>
    <submittedName>
        <fullName evidence="11">Polysaccharide biosynthesis tyrosine autokinase</fullName>
    </submittedName>
</protein>
<keyword evidence="4" id="KW-0812">Transmembrane</keyword>
<dbReference type="Pfam" id="PF02706">
    <property type="entry name" value="Wzz"/>
    <property type="match status" value="1"/>
</dbReference>
<dbReference type="InterPro" id="IPR050445">
    <property type="entry name" value="Bact_polysacc_biosynth/exp"/>
</dbReference>
<keyword evidence="12" id="KW-1185">Reference proteome</keyword>
<dbReference type="SUPFAM" id="SSF52540">
    <property type="entry name" value="P-loop containing nucleoside triphosphate hydrolases"/>
    <property type="match status" value="1"/>
</dbReference>
<evidence type="ECO:0000313" key="11">
    <source>
        <dbReference type="EMBL" id="GAA1666449.1"/>
    </source>
</evidence>
<feature type="region of interest" description="Disordered" evidence="9">
    <location>
        <begin position="475"/>
        <end position="508"/>
    </location>
</feature>
<dbReference type="PANTHER" id="PTHR32309">
    <property type="entry name" value="TYROSINE-PROTEIN KINASE"/>
    <property type="match status" value="1"/>
</dbReference>
<evidence type="ECO:0000256" key="3">
    <source>
        <dbReference type="ARBA" id="ARBA00022475"/>
    </source>
</evidence>
<sequence length="508" mass="53239">MELSDYIRVLRKSWLIIVAAALVGVAAAAAYSLTRTPIYSSESQVFVSTQGAGTIGELQQGNTFSQARVTTYTNLATTPLVLQPVIDELGLDLTPAELANQVSASNAVNTTIISIAAKDADPALAAEIANAVSTSLTTTVEQIETPAGTDVSPVRLTSVTEAQPGLSPVSPNVPMNLVLGGLIGLALGIGIAVLREVLDTRVRTQRDVASVTDRPLIGAIPFDPRAKDRALIVHDDPLSPRSEAFRALRTNLQFLDMDGGHSFVITSSLPSEGKSTTALNLALALADAGKNVALLDADLRKPKVAEYLGIEGGAGLTDVLIGRAKVEDVMQGWGDRSLYVLPSGRIPPNPSELLGSQHMQTLLADLERAFDIVICDAPPLLPVTDAAILAKQTSGAIVIVSTGRTTTHQLSSAIDALDTVGARVAGLVMTMTPTKGPDSYGYGYGYGYGYVQEPLPRARGRKARRAEAEAAAEAARLATAAPRVQPAQLRARPEAPFAQASAEPTSVE</sequence>
<gene>
    <name evidence="11" type="ORF">GCM10009807_08180</name>
</gene>
<evidence type="ECO:0000256" key="5">
    <source>
        <dbReference type="ARBA" id="ARBA00022741"/>
    </source>
</evidence>
<accession>A0ABP4S5N2</accession>
<evidence type="ECO:0000256" key="4">
    <source>
        <dbReference type="ARBA" id="ARBA00022692"/>
    </source>
</evidence>
<dbReference type="PANTHER" id="PTHR32309:SF31">
    <property type="entry name" value="CAPSULAR EXOPOLYSACCHARIDE FAMILY"/>
    <property type="match status" value="1"/>
</dbReference>
<dbReference type="InterPro" id="IPR003856">
    <property type="entry name" value="LPS_length_determ_N"/>
</dbReference>
<dbReference type="InterPro" id="IPR005702">
    <property type="entry name" value="Wzc-like_C"/>
</dbReference>
<keyword evidence="6" id="KW-0067">ATP-binding</keyword>
<dbReference type="EMBL" id="BAAAPK010000001">
    <property type="protein sequence ID" value="GAA1666449.1"/>
    <property type="molecule type" value="Genomic_DNA"/>
</dbReference>
<evidence type="ECO:0000313" key="12">
    <source>
        <dbReference type="Proteomes" id="UP001500596"/>
    </source>
</evidence>
<dbReference type="RefSeq" id="WP_344051885.1">
    <property type="nucleotide sequence ID" value="NZ_BAAAPK010000001.1"/>
</dbReference>
<evidence type="ECO:0000256" key="8">
    <source>
        <dbReference type="ARBA" id="ARBA00023136"/>
    </source>
</evidence>
<keyword evidence="5" id="KW-0547">Nucleotide-binding</keyword>
<evidence type="ECO:0000259" key="10">
    <source>
        <dbReference type="Pfam" id="PF02706"/>
    </source>
</evidence>
<keyword evidence="8" id="KW-0472">Membrane</keyword>
<keyword evidence="7" id="KW-1133">Transmembrane helix</keyword>
<dbReference type="Pfam" id="PF10609">
    <property type="entry name" value="ParA"/>
    <property type="match status" value="1"/>
</dbReference>
<dbReference type="Proteomes" id="UP001500596">
    <property type="component" value="Unassembled WGS sequence"/>
</dbReference>
<keyword evidence="3" id="KW-1003">Cell membrane</keyword>
<dbReference type="Gene3D" id="3.40.50.300">
    <property type="entry name" value="P-loop containing nucleotide triphosphate hydrolases"/>
    <property type="match status" value="1"/>
</dbReference>
<name>A0ABP4S5N2_9MICO</name>
<evidence type="ECO:0000256" key="6">
    <source>
        <dbReference type="ARBA" id="ARBA00022840"/>
    </source>
</evidence>
<dbReference type="CDD" id="cd05387">
    <property type="entry name" value="BY-kinase"/>
    <property type="match status" value="1"/>
</dbReference>
<dbReference type="NCBIfam" id="TIGR01007">
    <property type="entry name" value="eps_fam"/>
    <property type="match status" value="1"/>
</dbReference>
<evidence type="ECO:0000256" key="2">
    <source>
        <dbReference type="ARBA" id="ARBA00006683"/>
    </source>
</evidence>
<dbReference type="InterPro" id="IPR033756">
    <property type="entry name" value="YlxH/NBP35"/>
</dbReference>
<comment type="similarity">
    <text evidence="2">Belongs to the CpsC/CapA family.</text>
</comment>
<dbReference type="InterPro" id="IPR027417">
    <property type="entry name" value="P-loop_NTPase"/>
</dbReference>
<evidence type="ECO:0000256" key="1">
    <source>
        <dbReference type="ARBA" id="ARBA00004651"/>
    </source>
</evidence>
<organism evidence="11 12">
    <name type="scientific">Microbacterium lacus</name>
    <dbReference type="NCBI Taxonomy" id="415217"/>
    <lineage>
        <taxon>Bacteria</taxon>
        <taxon>Bacillati</taxon>
        <taxon>Actinomycetota</taxon>
        <taxon>Actinomycetes</taxon>
        <taxon>Micrococcales</taxon>
        <taxon>Microbacteriaceae</taxon>
        <taxon>Microbacterium</taxon>
    </lineage>
</organism>
<evidence type="ECO:0000256" key="7">
    <source>
        <dbReference type="ARBA" id="ARBA00022989"/>
    </source>
</evidence>